<dbReference type="AlphaFoldDB" id="U4LNP5"/>
<dbReference type="Proteomes" id="UP000018144">
    <property type="component" value="Unassembled WGS sequence"/>
</dbReference>
<feature type="domain" description="Mitochondrial adapter protein MCP1 transmembrane" evidence="3">
    <location>
        <begin position="179"/>
        <end position="270"/>
    </location>
</feature>
<keyword evidence="5" id="KW-1185">Reference proteome</keyword>
<dbReference type="InterPro" id="IPR039960">
    <property type="entry name" value="MCP1"/>
</dbReference>
<evidence type="ECO:0000313" key="5">
    <source>
        <dbReference type="Proteomes" id="UP000018144"/>
    </source>
</evidence>
<protein>
    <recommendedName>
        <fullName evidence="3">Mitochondrial adapter protein MCP1 transmembrane domain-containing protein</fullName>
    </recommendedName>
</protein>
<feature type="transmembrane region" description="Helical" evidence="2">
    <location>
        <begin position="173"/>
        <end position="191"/>
    </location>
</feature>
<proteinExistence type="predicted"/>
<organism evidence="4 5">
    <name type="scientific">Pyronema omphalodes (strain CBS 100304)</name>
    <name type="common">Pyronema confluens</name>
    <dbReference type="NCBI Taxonomy" id="1076935"/>
    <lineage>
        <taxon>Eukaryota</taxon>
        <taxon>Fungi</taxon>
        <taxon>Dikarya</taxon>
        <taxon>Ascomycota</taxon>
        <taxon>Pezizomycotina</taxon>
        <taxon>Pezizomycetes</taxon>
        <taxon>Pezizales</taxon>
        <taxon>Pyronemataceae</taxon>
        <taxon>Pyronema</taxon>
    </lineage>
</organism>
<evidence type="ECO:0000256" key="2">
    <source>
        <dbReference type="SAM" id="Phobius"/>
    </source>
</evidence>
<name>U4LNP5_PYROM</name>
<keyword evidence="2" id="KW-0812">Transmembrane</keyword>
<evidence type="ECO:0000259" key="3">
    <source>
        <dbReference type="Pfam" id="PF07950"/>
    </source>
</evidence>
<dbReference type="InterPro" id="IPR012472">
    <property type="entry name" value="MCP1_TM"/>
</dbReference>
<dbReference type="EMBL" id="HF936032">
    <property type="protein sequence ID" value="CCX33207.1"/>
    <property type="molecule type" value="Genomic_DNA"/>
</dbReference>
<dbReference type="OrthoDB" id="10259513at2759"/>
<dbReference type="GO" id="GO:0007005">
    <property type="term" value="P:mitochondrion organization"/>
    <property type="evidence" value="ECO:0007669"/>
    <property type="project" value="TreeGrafter"/>
</dbReference>
<keyword evidence="2" id="KW-0472">Membrane</keyword>
<dbReference type="OMA" id="GWEAKGW"/>
<accession>U4LNP5</accession>
<dbReference type="PANTHER" id="PTHR38409:SF1">
    <property type="entry name" value="MITOCHONDRIAL ADAPTER PROTEIN MCP1"/>
    <property type="match status" value="1"/>
</dbReference>
<evidence type="ECO:0000313" key="4">
    <source>
        <dbReference type="EMBL" id="CCX33207.1"/>
    </source>
</evidence>
<feature type="transmembrane region" description="Helical" evidence="2">
    <location>
        <begin position="253"/>
        <end position="274"/>
    </location>
</feature>
<feature type="region of interest" description="Disordered" evidence="1">
    <location>
        <begin position="22"/>
        <end position="54"/>
    </location>
</feature>
<feature type="transmembrane region" description="Helical" evidence="2">
    <location>
        <begin position="219"/>
        <end position="241"/>
    </location>
</feature>
<dbReference type="GO" id="GO:0055088">
    <property type="term" value="P:lipid homeostasis"/>
    <property type="evidence" value="ECO:0007669"/>
    <property type="project" value="InterPro"/>
</dbReference>
<keyword evidence="2" id="KW-1133">Transmembrane helix</keyword>
<feature type="compositionally biased region" description="Polar residues" evidence="1">
    <location>
        <begin position="37"/>
        <end position="52"/>
    </location>
</feature>
<dbReference type="Pfam" id="PF07950">
    <property type="entry name" value="MCP1_TM"/>
    <property type="match status" value="1"/>
</dbReference>
<feature type="transmembrane region" description="Helical" evidence="2">
    <location>
        <begin position="122"/>
        <end position="142"/>
    </location>
</feature>
<evidence type="ECO:0000256" key="1">
    <source>
        <dbReference type="SAM" id="MobiDB-lite"/>
    </source>
</evidence>
<dbReference type="GO" id="GO:0005741">
    <property type="term" value="C:mitochondrial outer membrane"/>
    <property type="evidence" value="ECO:0007669"/>
    <property type="project" value="TreeGrafter"/>
</dbReference>
<reference evidence="4 5" key="1">
    <citation type="journal article" date="2013" name="PLoS Genet.">
        <title>The genome and development-dependent transcriptomes of Pyronema confluens: a window into fungal evolution.</title>
        <authorList>
            <person name="Traeger S."/>
            <person name="Altegoer F."/>
            <person name="Freitag M."/>
            <person name="Gabaldon T."/>
            <person name="Kempken F."/>
            <person name="Kumar A."/>
            <person name="Marcet-Houben M."/>
            <person name="Poggeler S."/>
            <person name="Stajich J.E."/>
            <person name="Nowrousian M."/>
        </authorList>
    </citation>
    <scope>NUCLEOTIDE SEQUENCE [LARGE SCALE GENOMIC DNA]</scope>
    <source>
        <strain evidence="5">CBS 100304</strain>
        <tissue evidence="4">Vegetative mycelium</tissue>
    </source>
</reference>
<feature type="transmembrane region" description="Helical" evidence="2">
    <location>
        <begin position="77"/>
        <end position="96"/>
    </location>
</feature>
<dbReference type="eggNOG" id="ENOG502RXPK">
    <property type="taxonomic scope" value="Eukaryota"/>
</dbReference>
<dbReference type="PANTHER" id="PTHR38409">
    <property type="entry name" value="MDM10-COMPLEMENTING PROTEIN 1"/>
    <property type="match status" value="1"/>
</dbReference>
<gene>
    <name evidence="4" type="ORF">PCON_14247</name>
</gene>
<sequence>MADYTPRPRDDDEISLISMRELAPSPIEEDEFYASDDTASGSPPSLQKSGTLPTAIPPAATSTVGLWLTRTQKYTSYLFLSFLGVHASTAALSPLLSNLDSSNPSLLLARTYYYQSTPTIEALLIPGSLALHITSGLGLRLYRHLRQRHRYGGSVPASVSMWRWRNFSTLSRTGYLAIPFVALHAGLNRLIPLWVDGDSSQIGLEFVAFGFYEGEWGKWIGGAFYAGLIGLVSYHTVFGWSYWMKVSERRRKLVGAAAVGVAAVWAGGLAKVVVEGKVGGYLGRHYEKLYRVFWRAI</sequence>